<protein>
    <submittedName>
        <fullName evidence="1">Uncharacterized protein</fullName>
    </submittedName>
</protein>
<organism evidence="1 2">
    <name type="scientific">Candidatus Woesebacteria bacterium GW2011_GWB1_39_12</name>
    <dbReference type="NCBI Taxonomy" id="1618574"/>
    <lineage>
        <taxon>Bacteria</taxon>
        <taxon>Candidatus Woeseibacteriota</taxon>
    </lineage>
</organism>
<gene>
    <name evidence="1" type="ORF">UT24_C0015G0022</name>
</gene>
<dbReference type="STRING" id="1618574.UT24_C0015G0022"/>
<evidence type="ECO:0000313" key="2">
    <source>
        <dbReference type="Proteomes" id="UP000033881"/>
    </source>
</evidence>
<sequence>MTQEQLNNAFRSLLGDEKVEDAIFNKRFPEDELCREVAEKFFLGQIEESNDVEMVRRALKKLKEQGYVGYEGV</sequence>
<reference evidence="1 2" key="1">
    <citation type="journal article" date="2015" name="Nature">
        <title>rRNA introns, odd ribosomes, and small enigmatic genomes across a large radiation of phyla.</title>
        <authorList>
            <person name="Brown C.T."/>
            <person name="Hug L.A."/>
            <person name="Thomas B.C."/>
            <person name="Sharon I."/>
            <person name="Castelle C.J."/>
            <person name="Singh A."/>
            <person name="Wilkins M.J."/>
            <person name="Williams K.H."/>
            <person name="Banfield J.F."/>
        </authorList>
    </citation>
    <scope>NUCLEOTIDE SEQUENCE [LARGE SCALE GENOMIC DNA]</scope>
</reference>
<evidence type="ECO:0000313" key="1">
    <source>
        <dbReference type="EMBL" id="KKR00214.1"/>
    </source>
</evidence>
<dbReference type="EMBL" id="LBWB01000015">
    <property type="protein sequence ID" value="KKR00214.1"/>
    <property type="molecule type" value="Genomic_DNA"/>
</dbReference>
<dbReference type="Proteomes" id="UP000033881">
    <property type="component" value="Unassembled WGS sequence"/>
</dbReference>
<accession>A0A0G0M7W3</accession>
<comment type="caution">
    <text evidence="1">The sequence shown here is derived from an EMBL/GenBank/DDBJ whole genome shotgun (WGS) entry which is preliminary data.</text>
</comment>
<name>A0A0G0M7W3_9BACT</name>
<proteinExistence type="predicted"/>
<dbReference type="AlphaFoldDB" id="A0A0G0M7W3"/>